<keyword evidence="7 8" id="KW-0472">Membrane</keyword>
<comment type="similarity">
    <text evidence="2 9">Belongs to the mitochondrial carrier (TC 2.A.29) family.</text>
</comment>
<reference evidence="11" key="2">
    <citation type="submission" date="2017-12" db="EMBL/GenBank/DDBJ databases">
        <title>Genome sequence of the Bar-tailed Godwit (Limosa lapponica baueri).</title>
        <authorList>
            <person name="Lima N.C.B."/>
            <person name="Parody-Merino A.M."/>
            <person name="Battley P.F."/>
            <person name="Fidler A.E."/>
            <person name="Prosdocimi F."/>
        </authorList>
    </citation>
    <scope>NUCLEOTIDE SEQUENCE [LARGE SCALE GENOMIC DNA]</scope>
</reference>
<dbReference type="Gene3D" id="1.50.40.10">
    <property type="entry name" value="Mitochondrial carrier domain"/>
    <property type="match status" value="1"/>
</dbReference>
<proteinExistence type="inferred from homology"/>
<feature type="repeat" description="Solcar" evidence="8">
    <location>
        <begin position="1"/>
        <end position="47"/>
    </location>
</feature>
<evidence type="ECO:0000256" key="2">
    <source>
        <dbReference type="ARBA" id="ARBA00006375"/>
    </source>
</evidence>
<evidence type="ECO:0000256" key="1">
    <source>
        <dbReference type="ARBA" id="ARBA00004141"/>
    </source>
</evidence>
<reference evidence="11" key="1">
    <citation type="submission" date="2017-11" db="EMBL/GenBank/DDBJ databases">
        <authorList>
            <person name="Lima N.C."/>
            <person name="Parody-Merino A.M."/>
            <person name="Battley P.F."/>
            <person name="Fidler A.E."/>
            <person name="Prosdocimi F."/>
        </authorList>
    </citation>
    <scope>NUCLEOTIDE SEQUENCE [LARGE SCALE GENOMIC DNA]</scope>
</reference>
<accession>A0A2I0SZN9</accession>
<dbReference type="PROSITE" id="PS50920">
    <property type="entry name" value="SOLCAR"/>
    <property type="match status" value="1"/>
</dbReference>
<dbReference type="Proteomes" id="UP000233556">
    <property type="component" value="Unassembled WGS sequence"/>
</dbReference>
<dbReference type="Pfam" id="PF00153">
    <property type="entry name" value="Mito_carr"/>
    <property type="match status" value="1"/>
</dbReference>
<dbReference type="InterPro" id="IPR018108">
    <property type="entry name" value="MCP_transmembrane"/>
</dbReference>
<protein>
    <submittedName>
        <fullName evidence="10">Mitochondrial dicarboxylate carrier</fullName>
    </submittedName>
</protein>
<evidence type="ECO:0000256" key="4">
    <source>
        <dbReference type="ARBA" id="ARBA00022692"/>
    </source>
</evidence>
<keyword evidence="4 8" id="KW-0812">Transmembrane</keyword>
<name>A0A2I0SZN9_LIMLA</name>
<evidence type="ECO:0000256" key="7">
    <source>
        <dbReference type="ARBA" id="ARBA00023136"/>
    </source>
</evidence>
<dbReference type="InterPro" id="IPR050391">
    <property type="entry name" value="Mito_Metabolite_Transporter"/>
</dbReference>
<dbReference type="GO" id="GO:0016020">
    <property type="term" value="C:membrane"/>
    <property type="evidence" value="ECO:0007669"/>
    <property type="project" value="UniProtKB-SubCell"/>
</dbReference>
<keyword evidence="3 9" id="KW-0813">Transport</keyword>
<dbReference type="AlphaFoldDB" id="A0A2I0SZN9"/>
<keyword evidence="11" id="KW-1185">Reference proteome</keyword>
<organism evidence="10 11">
    <name type="scientific">Limosa lapponica baueri</name>
    <dbReference type="NCBI Taxonomy" id="1758121"/>
    <lineage>
        <taxon>Eukaryota</taxon>
        <taxon>Metazoa</taxon>
        <taxon>Chordata</taxon>
        <taxon>Craniata</taxon>
        <taxon>Vertebrata</taxon>
        <taxon>Euteleostomi</taxon>
        <taxon>Archelosauria</taxon>
        <taxon>Archosauria</taxon>
        <taxon>Dinosauria</taxon>
        <taxon>Saurischia</taxon>
        <taxon>Theropoda</taxon>
        <taxon>Coelurosauria</taxon>
        <taxon>Aves</taxon>
        <taxon>Neognathae</taxon>
        <taxon>Neoaves</taxon>
        <taxon>Charadriiformes</taxon>
        <taxon>Scolopacidae</taxon>
        <taxon>Limosa</taxon>
    </lineage>
</organism>
<comment type="subcellular location">
    <subcellularLocation>
        <location evidence="1">Membrane</location>
        <topology evidence="1">Multi-pass membrane protein</topology>
    </subcellularLocation>
</comment>
<evidence type="ECO:0000256" key="3">
    <source>
        <dbReference type="ARBA" id="ARBA00022448"/>
    </source>
</evidence>
<dbReference type="SUPFAM" id="SSF103506">
    <property type="entry name" value="Mitochondrial carrier"/>
    <property type="match status" value="1"/>
</dbReference>
<dbReference type="InterPro" id="IPR023395">
    <property type="entry name" value="MCP_dom_sf"/>
</dbReference>
<dbReference type="PANTHER" id="PTHR45618">
    <property type="entry name" value="MITOCHONDRIAL DICARBOXYLATE CARRIER-RELATED"/>
    <property type="match status" value="1"/>
</dbReference>
<evidence type="ECO:0000313" key="11">
    <source>
        <dbReference type="Proteomes" id="UP000233556"/>
    </source>
</evidence>
<dbReference type="OrthoDB" id="448427at2759"/>
<evidence type="ECO:0000256" key="9">
    <source>
        <dbReference type="RuleBase" id="RU000488"/>
    </source>
</evidence>
<dbReference type="EMBL" id="KZ532864">
    <property type="protein sequence ID" value="PKU27016.1"/>
    <property type="molecule type" value="Genomic_DNA"/>
</dbReference>
<gene>
    <name evidence="10" type="ORF">llap_22680</name>
</gene>
<keyword evidence="6" id="KW-1133">Transmembrane helix</keyword>
<evidence type="ECO:0000256" key="8">
    <source>
        <dbReference type="PROSITE-ProRule" id="PRU00282"/>
    </source>
</evidence>
<evidence type="ECO:0000256" key="6">
    <source>
        <dbReference type="ARBA" id="ARBA00022989"/>
    </source>
</evidence>
<evidence type="ECO:0000256" key="5">
    <source>
        <dbReference type="ARBA" id="ARBA00022737"/>
    </source>
</evidence>
<sequence length="70" mass="7840">MRMTGMAMHVIRTDGFLALYNGLSASLCRQMTYSLTRFAIYETTRDRLSQGNKGPPPFYQKVMMGALGGE</sequence>
<keyword evidence="5" id="KW-0677">Repeat</keyword>
<evidence type="ECO:0000313" key="10">
    <source>
        <dbReference type="EMBL" id="PKU27016.1"/>
    </source>
</evidence>